<keyword evidence="4 7" id="KW-1133">Transmembrane helix</keyword>
<comment type="subcellular location">
    <subcellularLocation>
        <location evidence="1">Membrane</location>
        <topology evidence="1">Multi-pass membrane protein</topology>
    </subcellularLocation>
</comment>
<feature type="region of interest" description="Disordered" evidence="6">
    <location>
        <begin position="1"/>
        <end position="79"/>
    </location>
</feature>
<evidence type="ECO:0000256" key="4">
    <source>
        <dbReference type="ARBA" id="ARBA00022989"/>
    </source>
</evidence>
<feature type="compositionally biased region" description="Basic and acidic residues" evidence="6">
    <location>
        <begin position="43"/>
        <end position="55"/>
    </location>
</feature>
<gene>
    <name evidence="9" type="ORF">EJ06DRAFT_468113</name>
</gene>
<accession>A0A6G1IBA0</accession>
<feature type="transmembrane region" description="Helical" evidence="7">
    <location>
        <begin position="87"/>
        <end position="104"/>
    </location>
</feature>
<feature type="transmembrane region" description="Helical" evidence="7">
    <location>
        <begin position="244"/>
        <end position="264"/>
    </location>
</feature>
<dbReference type="PROSITE" id="PS50850">
    <property type="entry name" value="MFS"/>
    <property type="match status" value="1"/>
</dbReference>
<feature type="compositionally biased region" description="Basic and acidic residues" evidence="6">
    <location>
        <begin position="16"/>
        <end position="34"/>
    </location>
</feature>
<sequence>MSALPGEFQNPTFSADDLKDEHLKLALQEGHDADIPSNLGTYRTEKGTDEERGEPSTEDNDPNIVSWEQPEDQDPENPLNWPEWIKWGNIGIVAFITLVTPLASSMFAPGVPEVMRELKSDSEMLATFVVSVYLLGFAFGPLLVAPLSEMYGRAPLYAICNVLFVIFSVACALAKDIGQLIGFRFLMGCAGVAPLTLGGGTIADMMPVERRGKAMALYAMGPMIGPVVGPIAGGYMVESIGWRWVYWLLAIVSGVATVLSFVLMRESYAPVILARKAARLRKATGNMALRSKYDEGITAKQLFWRSIVRPTKMLLLSPLVSILCVYTAFAYGILYFLFTTFSFVFQNLYHFTSGQIGLTYLPIGIGMIIALGVMGYFSDRVIKRRQEAGKPIKPEHRIPIPLLLPGIILYPAGIFLYGWTVQYHVHWIVPMIGTMMIGYGLLTIFMTIQTYLIDCYVMYAASAVAANTVLRSLFGGLLPLSGLKMYEKLGYGWGNSLLGFIAMAMIPVPLFFSKYGERVRTSPRYQLKL</sequence>
<keyword evidence="3 7" id="KW-0812">Transmembrane</keyword>
<evidence type="ECO:0000256" key="7">
    <source>
        <dbReference type="SAM" id="Phobius"/>
    </source>
</evidence>
<feature type="domain" description="Major facilitator superfamily (MFS) profile" evidence="8">
    <location>
        <begin position="89"/>
        <end position="519"/>
    </location>
</feature>
<feature type="transmembrane region" description="Helical" evidence="7">
    <location>
        <begin position="215"/>
        <end position="232"/>
    </location>
</feature>
<feature type="transmembrane region" description="Helical" evidence="7">
    <location>
        <begin position="425"/>
        <end position="445"/>
    </location>
</feature>
<proteinExistence type="inferred from homology"/>
<dbReference type="EMBL" id="ML996687">
    <property type="protein sequence ID" value="KAF2405552.1"/>
    <property type="molecule type" value="Genomic_DNA"/>
</dbReference>
<dbReference type="SUPFAM" id="SSF103473">
    <property type="entry name" value="MFS general substrate transporter"/>
    <property type="match status" value="1"/>
</dbReference>
<dbReference type="GO" id="GO:0022857">
    <property type="term" value="F:transmembrane transporter activity"/>
    <property type="evidence" value="ECO:0007669"/>
    <property type="project" value="InterPro"/>
</dbReference>
<feature type="transmembrane region" description="Helical" evidence="7">
    <location>
        <begin position="358"/>
        <end position="377"/>
    </location>
</feature>
<comment type="similarity">
    <text evidence="2">Belongs to the major facilitator superfamily.</text>
</comment>
<feature type="transmembrane region" description="Helical" evidence="7">
    <location>
        <begin position="314"/>
        <end position="338"/>
    </location>
</feature>
<feature type="transmembrane region" description="Helical" evidence="7">
    <location>
        <begin position="398"/>
        <end position="419"/>
    </location>
</feature>
<dbReference type="PANTHER" id="PTHR23502">
    <property type="entry name" value="MAJOR FACILITATOR SUPERFAMILY"/>
    <property type="match status" value="1"/>
</dbReference>
<evidence type="ECO:0000256" key="2">
    <source>
        <dbReference type="ARBA" id="ARBA00008335"/>
    </source>
</evidence>
<feature type="transmembrane region" description="Helical" evidence="7">
    <location>
        <begin position="457"/>
        <end position="478"/>
    </location>
</feature>
<feature type="transmembrane region" description="Helical" evidence="7">
    <location>
        <begin position="181"/>
        <end position="203"/>
    </location>
</feature>
<dbReference type="PANTHER" id="PTHR23502:SF68">
    <property type="entry name" value="MULTIDRUG TRANSPORTER, PUTATIVE (AFU_ORTHOLOGUE AFUA_3G01120)-RELATED"/>
    <property type="match status" value="1"/>
</dbReference>
<feature type="transmembrane region" description="Helical" evidence="7">
    <location>
        <begin position="490"/>
        <end position="512"/>
    </location>
</feature>
<dbReference type="OrthoDB" id="5296287at2759"/>
<evidence type="ECO:0000256" key="6">
    <source>
        <dbReference type="SAM" id="MobiDB-lite"/>
    </source>
</evidence>
<feature type="transmembrane region" description="Helical" evidence="7">
    <location>
        <begin position="156"/>
        <end position="175"/>
    </location>
</feature>
<evidence type="ECO:0000313" key="10">
    <source>
        <dbReference type="Proteomes" id="UP000799640"/>
    </source>
</evidence>
<reference evidence="9" key="1">
    <citation type="journal article" date="2020" name="Stud. Mycol.">
        <title>101 Dothideomycetes genomes: a test case for predicting lifestyles and emergence of pathogens.</title>
        <authorList>
            <person name="Haridas S."/>
            <person name="Albert R."/>
            <person name="Binder M."/>
            <person name="Bloem J."/>
            <person name="Labutti K."/>
            <person name="Salamov A."/>
            <person name="Andreopoulos B."/>
            <person name="Baker S."/>
            <person name="Barry K."/>
            <person name="Bills G."/>
            <person name="Bluhm B."/>
            <person name="Cannon C."/>
            <person name="Castanera R."/>
            <person name="Culley D."/>
            <person name="Daum C."/>
            <person name="Ezra D."/>
            <person name="Gonzalez J."/>
            <person name="Henrissat B."/>
            <person name="Kuo A."/>
            <person name="Liang C."/>
            <person name="Lipzen A."/>
            <person name="Lutzoni F."/>
            <person name="Magnuson J."/>
            <person name="Mondo S."/>
            <person name="Nolan M."/>
            <person name="Ohm R."/>
            <person name="Pangilinan J."/>
            <person name="Park H.-J."/>
            <person name="Ramirez L."/>
            <person name="Alfaro M."/>
            <person name="Sun H."/>
            <person name="Tritt A."/>
            <person name="Yoshinaga Y."/>
            <person name="Zwiers L.-H."/>
            <person name="Turgeon B."/>
            <person name="Goodwin S."/>
            <person name="Spatafora J."/>
            <person name="Crous P."/>
            <person name="Grigoriev I."/>
        </authorList>
    </citation>
    <scope>NUCLEOTIDE SEQUENCE</scope>
    <source>
        <strain evidence="9">CBS 262.69</strain>
    </source>
</reference>
<protein>
    <submittedName>
        <fullName evidence="9">MFS general substrate transporter</fullName>
    </submittedName>
</protein>
<name>A0A6G1IBA0_9PEZI</name>
<evidence type="ECO:0000256" key="3">
    <source>
        <dbReference type="ARBA" id="ARBA00022692"/>
    </source>
</evidence>
<evidence type="ECO:0000313" key="9">
    <source>
        <dbReference type="EMBL" id="KAF2405552.1"/>
    </source>
</evidence>
<dbReference type="GO" id="GO:0016020">
    <property type="term" value="C:membrane"/>
    <property type="evidence" value="ECO:0007669"/>
    <property type="project" value="UniProtKB-SubCell"/>
</dbReference>
<dbReference type="AlphaFoldDB" id="A0A6G1IBA0"/>
<evidence type="ECO:0000256" key="1">
    <source>
        <dbReference type="ARBA" id="ARBA00004141"/>
    </source>
</evidence>
<dbReference type="InterPro" id="IPR020846">
    <property type="entry name" value="MFS_dom"/>
</dbReference>
<dbReference type="FunFam" id="1.20.1250.20:FF:000011">
    <property type="entry name" value="MFS multidrug transporter, putative"/>
    <property type="match status" value="1"/>
</dbReference>
<keyword evidence="10" id="KW-1185">Reference proteome</keyword>
<keyword evidence="5 7" id="KW-0472">Membrane</keyword>
<dbReference type="Pfam" id="PF07690">
    <property type="entry name" value="MFS_1"/>
    <property type="match status" value="1"/>
</dbReference>
<dbReference type="InterPro" id="IPR036259">
    <property type="entry name" value="MFS_trans_sf"/>
</dbReference>
<dbReference type="Gene3D" id="1.20.1250.20">
    <property type="entry name" value="MFS general substrate transporter like domains"/>
    <property type="match status" value="1"/>
</dbReference>
<dbReference type="CDD" id="cd17323">
    <property type="entry name" value="MFS_Tpo1_MDR_like"/>
    <property type="match status" value="1"/>
</dbReference>
<feature type="transmembrane region" description="Helical" evidence="7">
    <location>
        <begin position="124"/>
        <end position="144"/>
    </location>
</feature>
<dbReference type="Proteomes" id="UP000799640">
    <property type="component" value="Unassembled WGS sequence"/>
</dbReference>
<organism evidence="9 10">
    <name type="scientific">Trichodelitschia bisporula</name>
    <dbReference type="NCBI Taxonomy" id="703511"/>
    <lineage>
        <taxon>Eukaryota</taxon>
        <taxon>Fungi</taxon>
        <taxon>Dikarya</taxon>
        <taxon>Ascomycota</taxon>
        <taxon>Pezizomycotina</taxon>
        <taxon>Dothideomycetes</taxon>
        <taxon>Dothideomycetes incertae sedis</taxon>
        <taxon>Phaeotrichales</taxon>
        <taxon>Phaeotrichaceae</taxon>
        <taxon>Trichodelitschia</taxon>
    </lineage>
</organism>
<evidence type="ECO:0000259" key="8">
    <source>
        <dbReference type="PROSITE" id="PS50850"/>
    </source>
</evidence>
<dbReference type="InterPro" id="IPR011701">
    <property type="entry name" value="MFS"/>
</dbReference>
<evidence type="ECO:0000256" key="5">
    <source>
        <dbReference type="ARBA" id="ARBA00023136"/>
    </source>
</evidence>